<dbReference type="PIRSF" id="PIRSF000193">
    <property type="entry name" value="Pyrrol-5-carb_rd"/>
    <property type="match status" value="1"/>
</dbReference>
<dbReference type="GO" id="GO:0004735">
    <property type="term" value="F:pyrroline-5-carboxylate reductase activity"/>
    <property type="evidence" value="ECO:0007669"/>
    <property type="project" value="UniProtKB-UniRule"/>
</dbReference>
<dbReference type="HAMAP" id="MF_01925">
    <property type="entry name" value="P5C_reductase"/>
    <property type="match status" value="1"/>
</dbReference>
<feature type="binding site" evidence="5">
    <location>
        <begin position="6"/>
        <end position="11"/>
    </location>
    <ligand>
        <name>NADP(+)</name>
        <dbReference type="ChEBI" id="CHEBI:58349"/>
    </ligand>
</feature>
<evidence type="ECO:0000313" key="8">
    <source>
        <dbReference type="EMBL" id="RZB12848.1"/>
    </source>
</evidence>
<dbReference type="InterPro" id="IPR028939">
    <property type="entry name" value="P5C_Rdtase_cat_N"/>
</dbReference>
<dbReference type="Gene3D" id="1.10.3730.10">
    <property type="entry name" value="ProC C-terminal domain-like"/>
    <property type="match status" value="1"/>
</dbReference>
<accession>A0A4Q6IC21</accession>
<evidence type="ECO:0000256" key="5">
    <source>
        <dbReference type="PIRSR" id="PIRSR000193-1"/>
    </source>
</evidence>
<dbReference type="Proteomes" id="UP000293377">
    <property type="component" value="Unassembled WGS sequence"/>
</dbReference>
<proteinExistence type="inferred from homology"/>
<keyword evidence="4" id="KW-0028">Amino-acid biosynthesis</keyword>
<gene>
    <name evidence="4" type="primary">proC</name>
    <name evidence="8" type="ORF">DRF75_01930</name>
</gene>
<dbReference type="PANTHER" id="PTHR11645">
    <property type="entry name" value="PYRROLINE-5-CARBOXYLATE REDUCTASE"/>
    <property type="match status" value="1"/>
</dbReference>
<dbReference type="RefSeq" id="WP_129992560.1">
    <property type="nucleotide sequence ID" value="NZ_QOHL01000006.1"/>
</dbReference>
<dbReference type="EMBL" id="QOHL01000006">
    <property type="protein sequence ID" value="RZB12848.1"/>
    <property type="molecule type" value="Genomic_DNA"/>
</dbReference>
<sequence length="270" mass="29966">MNILLIGCGNLGSILLNKWSYNDQISKIIVVQPSLSKKDAFNSITKVTFVKCHEEISRDFVPQVVVIAIKPQQIFYVMPNYRIYSKSASFISLCAGIDVNFLKECLGNTAIIIRVMPNIAMSLSESVNLSYMAEGLPNEKQKVSTVFNDTGLIYWIQKEDIFDKLSPITGSGPAFFFSLAEELVRHTVEAGINEEDAIKLVSQTFTGSAKLLETRKTTISNLISSITSRGGITQAALQVLNSDLPKTISSCLKAAMERLLYLKDMHRNNQ</sequence>
<evidence type="ECO:0000256" key="4">
    <source>
        <dbReference type="HAMAP-Rule" id="MF_01925"/>
    </source>
</evidence>
<evidence type="ECO:0000259" key="7">
    <source>
        <dbReference type="Pfam" id="PF14748"/>
    </source>
</evidence>
<feature type="domain" description="Pyrroline-5-carboxylate reductase catalytic N-terminal" evidence="6">
    <location>
        <begin position="3"/>
        <end position="95"/>
    </location>
</feature>
<name>A0A4Q6IC21_9RICK</name>
<evidence type="ECO:0000256" key="1">
    <source>
        <dbReference type="ARBA" id="ARBA00005525"/>
    </source>
</evidence>
<evidence type="ECO:0000256" key="3">
    <source>
        <dbReference type="ARBA" id="ARBA00023002"/>
    </source>
</evidence>
<keyword evidence="3 4" id="KW-0560">Oxidoreductase</keyword>
<keyword evidence="4" id="KW-0641">Proline biosynthesis</keyword>
<comment type="caution">
    <text evidence="8">The sequence shown here is derived from an EMBL/GenBank/DDBJ whole genome shotgun (WGS) entry which is preliminary data.</text>
</comment>
<dbReference type="InterPro" id="IPR029036">
    <property type="entry name" value="P5CR_dimer"/>
</dbReference>
<dbReference type="STRING" id="1242993.ehr_00555"/>
<evidence type="ECO:0000256" key="2">
    <source>
        <dbReference type="ARBA" id="ARBA00022857"/>
    </source>
</evidence>
<protein>
    <recommendedName>
        <fullName evidence="4">Pyrroline-5-carboxylate reductase</fullName>
        <shortName evidence="4">P5C reductase</shortName>
        <shortName evidence="4">P5CR</shortName>
        <ecNumber evidence="4">1.5.1.2</ecNumber>
    </recommendedName>
    <alternativeName>
        <fullName evidence="4">PCA reductase</fullName>
    </alternativeName>
</protein>
<dbReference type="SUPFAM" id="SSF51735">
    <property type="entry name" value="NAD(P)-binding Rossmann-fold domains"/>
    <property type="match status" value="1"/>
</dbReference>
<reference evidence="8 9" key="1">
    <citation type="submission" date="2018-06" db="EMBL/GenBank/DDBJ databases">
        <title>Complete Genome Sequence of Ehrlichia minasensis Isolated From Cattle.</title>
        <authorList>
            <person name="Aguiar D.M."/>
            <person name="Araujo J.P.A.Jr."/>
            <person name="Nakazato L."/>
            <person name="Bard E."/>
            <person name="Cabezas-Cruz A."/>
        </authorList>
    </citation>
    <scope>NUCLEOTIDE SEQUENCE [LARGE SCALE GENOMIC DNA]</scope>
    <source>
        <strain evidence="8 9">B11</strain>
    </source>
</reference>
<evidence type="ECO:0000313" key="9">
    <source>
        <dbReference type="Proteomes" id="UP000293377"/>
    </source>
</evidence>
<dbReference type="EC" id="1.5.1.2" evidence="4"/>
<feature type="binding site" evidence="5">
    <location>
        <begin position="68"/>
        <end position="71"/>
    </location>
    <ligand>
        <name>NADP(+)</name>
        <dbReference type="ChEBI" id="CHEBI:58349"/>
    </ligand>
</feature>
<dbReference type="Gene3D" id="3.40.50.720">
    <property type="entry name" value="NAD(P)-binding Rossmann-like Domain"/>
    <property type="match status" value="1"/>
</dbReference>
<keyword evidence="4" id="KW-0963">Cytoplasm</keyword>
<comment type="catalytic activity">
    <reaction evidence="4">
        <text>L-proline + NAD(+) = (S)-1-pyrroline-5-carboxylate + NADH + 2 H(+)</text>
        <dbReference type="Rhea" id="RHEA:14105"/>
        <dbReference type="ChEBI" id="CHEBI:15378"/>
        <dbReference type="ChEBI" id="CHEBI:17388"/>
        <dbReference type="ChEBI" id="CHEBI:57540"/>
        <dbReference type="ChEBI" id="CHEBI:57945"/>
        <dbReference type="ChEBI" id="CHEBI:60039"/>
        <dbReference type="EC" id="1.5.1.2"/>
    </reaction>
</comment>
<comment type="subcellular location">
    <subcellularLocation>
        <location evidence="4">Cytoplasm</location>
    </subcellularLocation>
</comment>
<comment type="similarity">
    <text evidence="1 4">Belongs to the pyrroline-5-carboxylate reductase family.</text>
</comment>
<dbReference type="UniPathway" id="UPA00098">
    <property type="reaction ID" value="UER00361"/>
</dbReference>
<evidence type="ECO:0000259" key="6">
    <source>
        <dbReference type="Pfam" id="PF03807"/>
    </source>
</evidence>
<dbReference type="InterPro" id="IPR000304">
    <property type="entry name" value="Pyrroline-COOH_reductase"/>
</dbReference>
<dbReference type="InterPro" id="IPR036291">
    <property type="entry name" value="NAD(P)-bd_dom_sf"/>
</dbReference>
<dbReference type="Pfam" id="PF03807">
    <property type="entry name" value="F420_oxidored"/>
    <property type="match status" value="1"/>
</dbReference>
<keyword evidence="9" id="KW-1185">Reference proteome</keyword>
<dbReference type="AlphaFoldDB" id="A0A4Q6IC21"/>
<feature type="domain" description="Pyrroline-5-carboxylate reductase dimerisation" evidence="7">
    <location>
        <begin position="159"/>
        <end position="258"/>
    </location>
</feature>
<dbReference type="PANTHER" id="PTHR11645:SF0">
    <property type="entry name" value="PYRROLINE-5-CARBOXYLATE REDUCTASE 3"/>
    <property type="match status" value="1"/>
</dbReference>
<organism evidence="8 9">
    <name type="scientific">Ehrlichia minasensis</name>
    <dbReference type="NCBI Taxonomy" id="1242993"/>
    <lineage>
        <taxon>Bacteria</taxon>
        <taxon>Pseudomonadati</taxon>
        <taxon>Pseudomonadota</taxon>
        <taxon>Alphaproteobacteria</taxon>
        <taxon>Rickettsiales</taxon>
        <taxon>Anaplasmataceae</taxon>
        <taxon>Ehrlichia</taxon>
    </lineage>
</organism>
<comment type="catalytic activity">
    <reaction evidence="4">
        <text>L-proline + NADP(+) = (S)-1-pyrroline-5-carboxylate + NADPH + 2 H(+)</text>
        <dbReference type="Rhea" id="RHEA:14109"/>
        <dbReference type="ChEBI" id="CHEBI:15378"/>
        <dbReference type="ChEBI" id="CHEBI:17388"/>
        <dbReference type="ChEBI" id="CHEBI:57783"/>
        <dbReference type="ChEBI" id="CHEBI:58349"/>
        <dbReference type="ChEBI" id="CHEBI:60039"/>
        <dbReference type="EC" id="1.5.1.2"/>
    </reaction>
</comment>
<dbReference type="GO" id="GO:0055129">
    <property type="term" value="P:L-proline biosynthetic process"/>
    <property type="evidence" value="ECO:0007669"/>
    <property type="project" value="UniProtKB-UniRule"/>
</dbReference>
<comment type="function">
    <text evidence="4">Catalyzes the reduction of 1-pyrroline-5-carboxylate (PCA) to L-proline.</text>
</comment>
<dbReference type="InterPro" id="IPR008927">
    <property type="entry name" value="6-PGluconate_DH-like_C_sf"/>
</dbReference>
<keyword evidence="2 4" id="KW-0521">NADP</keyword>
<dbReference type="Pfam" id="PF14748">
    <property type="entry name" value="P5CR_dimer"/>
    <property type="match status" value="1"/>
</dbReference>
<dbReference type="SUPFAM" id="SSF48179">
    <property type="entry name" value="6-phosphogluconate dehydrogenase C-terminal domain-like"/>
    <property type="match status" value="1"/>
</dbReference>
<comment type="pathway">
    <text evidence="4">Amino-acid biosynthesis; L-proline biosynthesis; L-proline from L-glutamate 5-semialdehyde: step 1/1.</text>
</comment>
<dbReference type="GO" id="GO:0005737">
    <property type="term" value="C:cytoplasm"/>
    <property type="evidence" value="ECO:0007669"/>
    <property type="project" value="UniProtKB-SubCell"/>
</dbReference>